<accession>B1ZMA7</accession>
<proteinExistence type="predicted"/>
<dbReference type="eggNOG" id="COG1940">
    <property type="taxonomic scope" value="Bacteria"/>
</dbReference>
<dbReference type="STRING" id="452637.Oter_0069"/>
<dbReference type="OrthoDB" id="9795247at2"/>
<dbReference type="Gene3D" id="3.30.420.40">
    <property type="match status" value="2"/>
</dbReference>
<sequence length="245" mass="25832">MKTLGIDIGGSAVKGAPVDPRTGRLLAPRLRIATPEPLTPLAMSRAVAEIARHFRWRGRIGVGFPGVVQGSRTLTSANLHPRFVGCDAGRLFAQATGCRVALINDADAAGLAEVTFGAGRRVQGTVLLVTIGTGIGTAVFSGGRLLPNTELGHLPWHGRSAERYVSSAARKRRGLSWASWARELGEYLRTLERLLWPELIVLGGGASSKSDKFIRHVRCRAKLVVASSGNEAGIVGAALCAAEPG</sequence>
<name>B1ZMA7_OPITP</name>
<dbReference type="RefSeq" id="WP_012372898.1">
    <property type="nucleotide sequence ID" value="NC_010571.1"/>
</dbReference>
<dbReference type="EMBL" id="CP001032">
    <property type="protein sequence ID" value="ACB73360.1"/>
    <property type="molecule type" value="Genomic_DNA"/>
</dbReference>
<dbReference type="CDD" id="cd24058">
    <property type="entry name" value="ASKHA_NBD_ROK_PPGK"/>
    <property type="match status" value="1"/>
</dbReference>
<organism evidence="1 2">
    <name type="scientific">Opitutus terrae (strain DSM 11246 / JCM 15787 / PB90-1)</name>
    <dbReference type="NCBI Taxonomy" id="452637"/>
    <lineage>
        <taxon>Bacteria</taxon>
        <taxon>Pseudomonadati</taxon>
        <taxon>Verrucomicrobiota</taxon>
        <taxon>Opitutia</taxon>
        <taxon>Opitutales</taxon>
        <taxon>Opitutaceae</taxon>
        <taxon>Opitutus</taxon>
    </lineage>
</organism>
<dbReference type="Pfam" id="PF00480">
    <property type="entry name" value="ROK"/>
    <property type="match status" value="1"/>
</dbReference>
<keyword evidence="2" id="KW-1185">Reference proteome</keyword>
<dbReference type="InterPro" id="IPR043129">
    <property type="entry name" value="ATPase_NBD"/>
</dbReference>
<evidence type="ECO:0000313" key="1">
    <source>
        <dbReference type="EMBL" id="ACB73360.1"/>
    </source>
</evidence>
<evidence type="ECO:0000313" key="2">
    <source>
        <dbReference type="Proteomes" id="UP000007013"/>
    </source>
</evidence>
<protein>
    <submittedName>
        <fullName evidence="1">ROK family protein</fullName>
    </submittedName>
</protein>
<reference evidence="1 2" key="1">
    <citation type="journal article" date="2011" name="J. Bacteriol.">
        <title>Genome sequence of the verrucomicrobium Opitutus terrae PB90-1, an abundant inhabitant of rice paddy soil ecosystems.</title>
        <authorList>
            <person name="van Passel M.W."/>
            <person name="Kant R."/>
            <person name="Palva A."/>
            <person name="Copeland A."/>
            <person name="Lucas S."/>
            <person name="Lapidus A."/>
            <person name="Glavina del Rio T."/>
            <person name="Pitluck S."/>
            <person name="Goltsman E."/>
            <person name="Clum A."/>
            <person name="Sun H."/>
            <person name="Schmutz J."/>
            <person name="Larimer F.W."/>
            <person name="Land M.L."/>
            <person name="Hauser L."/>
            <person name="Kyrpides N."/>
            <person name="Mikhailova N."/>
            <person name="Richardson P.P."/>
            <person name="Janssen P.H."/>
            <person name="de Vos W.M."/>
            <person name="Smidt H."/>
        </authorList>
    </citation>
    <scope>NUCLEOTIDE SEQUENCE [LARGE SCALE GENOMIC DNA]</scope>
    <source>
        <strain evidence="2">DSM 11246 / JCM 15787 / PB90-1</strain>
    </source>
</reference>
<dbReference type="Proteomes" id="UP000007013">
    <property type="component" value="Chromosome"/>
</dbReference>
<dbReference type="InterPro" id="IPR000600">
    <property type="entry name" value="ROK"/>
</dbReference>
<dbReference type="PANTHER" id="PTHR18964:SF146">
    <property type="entry name" value="POLYPHOSPHATE GLUCOKINASE"/>
    <property type="match status" value="1"/>
</dbReference>
<dbReference type="HOGENOM" id="CLU_065796_0_0_0"/>
<dbReference type="PANTHER" id="PTHR18964">
    <property type="entry name" value="ROK (REPRESSOR, ORF, KINASE) FAMILY"/>
    <property type="match status" value="1"/>
</dbReference>
<dbReference type="KEGG" id="ote:Oter_0069"/>
<dbReference type="AlphaFoldDB" id="B1ZMA7"/>
<dbReference type="SUPFAM" id="SSF53067">
    <property type="entry name" value="Actin-like ATPase domain"/>
    <property type="match status" value="1"/>
</dbReference>
<dbReference type="NCBIfam" id="NF045942">
    <property type="entry name" value="PolPhglucPhase"/>
    <property type="match status" value="1"/>
</dbReference>
<gene>
    <name evidence="1" type="ordered locus">Oter_0069</name>
</gene>